<dbReference type="Pfam" id="PF00226">
    <property type="entry name" value="DnaJ"/>
    <property type="match status" value="1"/>
</dbReference>
<feature type="domain" description="J" evidence="2">
    <location>
        <begin position="18"/>
        <end position="84"/>
    </location>
</feature>
<dbReference type="OrthoDB" id="10250354at2759"/>
<dbReference type="STRING" id="685588.A0A067TFX2"/>
<organism evidence="3 4">
    <name type="scientific">Galerina marginata (strain CBS 339.88)</name>
    <dbReference type="NCBI Taxonomy" id="685588"/>
    <lineage>
        <taxon>Eukaryota</taxon>
        <taxon>Fungi</taxon>
        <taxon>Dikarya</taxon>
        <taxon>Basidiomycota</taxon>
        <taxon>Agaricomycotina</taxon>
        <taxon>Agaricomycetes</taxon>
        <taxon>Agaricomycetidae</taxon>
        <taxon>Agaricales</taxon>
        <taxon>Agaricineae</taxon>
        <taxon>Strophariaceae</taxon>
        <taxon>Galerina</taxon>
    </lineage>
</organism>
<reference evidence="4" key="1">
    <citation type="journal article" date="2014" name="Proc. Natl. Acad. Sci. U.S.A.">
        <title>Extensive sampling of basidiomycete genomes demonstrates inadequacy of the white-rot/brown-rot paradigm for wood decay fungi.</title>
        <authorList>
            <person name="Riley R."/>
            <person name="Salamov A.A."/>
            <person name="Brown D.W."/>
            <person name="Nagy L.G."/>
            <person name="Floudas D."/>
            <person name="Held B.W."/>
            <person name="Levasseur A."/>
            <person name="Lombard V."/>
            <person name="Morin E."/>
            <person name="Otillar R."/>
            <person name="Lindquist E.A."/>
            <person name="Sun H."/>
            <person name="LaButti K.M."/>
            <person name="Schmutz J."/>
            <person name="Jabbour D."/>
            <person name="Luo H."/>
            <person name="Baker S.E."/>
            <person name="Pisabarro A.G."/>
            <person name="Walton J.D."/>
            <person name="Blanchette R.A."/>
            <person name="Henrissat B."/>
            <person name="Martin F."/>
            <person name="Cullen D."/>
            <person name="Hibbett D.S."/>
            <person name="Grigoriev I.V."/>
        </authorList>
    </citation>
    <scope>NUCLEOTIDE SEQUENCE [LARGE SCALE GENOMIC DNA]</scope>
    <source>
        <strain evidence="4">CBS 339.88</strain>
    </source>
</reference>
<keyword evidence="4" id="KW-1185">Reference proteome</keyword>
<feature type="region of interest" description="Disordered" evidence="1">
    <location>
        <begin position="72"/>
        <end position="110"/>
    </location>
</feature>
<dbReference type="InterPro" id="IPR051964">
    <property type="entry name" value="Chaperone_stress_response"/>
</dbReference>
<protein>
    <recommendedName>
        <fullName evidence="2">J domain-containing protein</fullName>
    </recommendedName>
</protein>
<sequence>MGASESTLKASLNFDNLDLYEVLGISEEAFNDEVKRAYCQRALETHPGENIDDVDGATGRFARVLEAYETLSDPSSRSAYDCERENQPASESPQQPSEAESMPGYWERDSRGTRASSSGWLEWLFSGWIEKVPSGPLSGYIPEEYIARNTYHERPRGISARDICDYENGRDQSRFAFLRNLFECLAYDELKWGNEAARQIAHFGCGNSGCPDDDQHAQHYAQDFYEFWLNFKTEKTFEWINRCRARVGSEYHPGVLRKVAQLNHKDQKAFQEQYDKTIQDIVGELLRYDPRFLFHIYTRYYSKGNTPGNNFYHNFVQRMRTRPRANRFAPSSHAQAPENASTKKKTRTQTKKQTQRNKAKQKKSW</sequence>
<evidence type="ECO:0000313" key="4">
    <source>
        <dbReference type="Proteomes" id="UP000027222"/>
    </source>
</evidence>
<dbReference type="InterPro" id="IPR001623">
    <property type="entry name" value="DnaJ_domain"/>
</dbReference>
<dbReference type="Pfam" id="PF21884">
    <property type="entry name" value="ZUO1-like_ZHD"/>
    <property type="match status" value="1"/>
</dbReference>
<accession>A0A067TFX2</accession>
<dbReference type="PANTHER" id="PTHR44029">
    <property type="entry name" value="DNAJ HOMOLOG SUBFAMILY C MEMBER 21"/>
    <property type="match status" value="1"/>
</dbReference>
<dbReference type="GO" id="GO:0005737">
    <property type="term" value="C:cytoplasm"/>
    <property type="evidence" value="ECO:0007669"/>
    <property type="project" value="TreeGrafter"/>
</dbReference>
<dbReference type="PROSITE" id="PS00636">
    <property type="entry name" value="DNAJ_1"/>
    <property type="match status" value="1"/>
</dbReference>
<feature type="region of interest" description="Disordered" evidence="1">
    <location>
        <begin position="326"/>
        <end position="365"/>
    </location>
</feature>
<dbReference type="CDD" id="cd06257">
    <property type="entry name" value="DnaJ"/>
    <property type="match status" value="1"/>
</dbReference>
<dbReference type="HOGENOM" id="CLU_758745_0_0_1"/>
<dbReference type="EMBL" id="KL142375">
    <property type="protein sequence ID" value="KDR77863.1"/>
    <property type="molecule type" value="Genomic_DNA"/>
</dbReference>
<dbReference type="PROSITE" id="PS50076">
    <property type="entry name" value="DNAJ_2"/>
    <property type="match status" value="1"/>
</dbReference>
<proteinExistence type="predicted"/>
<dbReference type="SMART" id="SM00271">
    <property type="entry name" value="DnaJ"/>
    <property type="match status" value="1"/>
</dbReference>
<dbReference type="Gene3D" id="1.10.287.110">
    <property type="entry name" value="DnaJ domain"/>
    <property type="match status" value="1"/>
</dbReference>
<evidence type="ECO:0000313" key="3">
    <source>
        <dbReference type="EMBL" id="KDR77863.1"/>
    </source>
</evidence>
<dbReference type="SUPFAM" id="SSF46565">
    <property type="entry name" value="Chaperone J-domain"/>
    <property type="match status" value="1"/>
</dbReference>
<dbReference type="Proteomes" id="UP000027222">
    <property type="component" value="Unassembled WGS sequence"/>
</dbReference>
<feature type="compositionally biased region" description="Low complexity" evidence="1">
    <location>
        <begin position="87"/>
        <end position="101"/>
    </location>
</feature>
<feature type="compositionally biased region" description="Basic residues" evidence="1">
    <location>
        <begin position="342"/>
        <end position="365"/>
    </location>
</feature>
<dbReference type="PANTHER" id="PTHR44029:SF1">
    <property type="entry name" value="DNAJ HOMOLOG SUBFAMILY C MEMBER 21"/>
    <property type="match status" value="1"/>
</dbReference>
<name>A0A067TFX2_GALM3</name>
<evidence type="ECO:0000259" key="2">
    <source>
        <dbReference type="PROSITE" id="PS50076"/>
    </source>
</evidence>
<dbReference type="AlphaFoldDB" id="A0A067TFX2"/>
<dbReference type="InterPro" id="IPR036869">
    <property type="entry name" value="J_dom_sf"/>
</dbReference>
<dbReference type="InterPro" id="IPR018253">
    <property type="entry name" value="DnaJ_domain_CS"/>
</dbReference>
<dbReference type="PRINTS" id="PR00625">
    <property type="entry name" value="JDOMAIN"/>
</dbReference>
<evidence type="ECO:0000256" key="1">
    <source>
        <dbReference type="SAM" id="MobiDB-lite"/>
    </source>
</evidence>
<gene>
    <name evidence="3" type="ORF">GALMADRAFT_224321</name>
</gene>
<dbReference type="InterPro" id="IPR054076">
    <property type="entry name" value="ZUO1-like_ZHD"/>
</dbReference>